<feature type="compositionally biased region" description="Basic residues" evidence="1">
    <location>
        <begin position="375"/>
        <end position="388"/>
    </location>
</feature>
<feature type="region of interest" description="Disordered" evidence="1">
    <location>
        <begin position="819"/>
        <end position="874"/>
    </location>
</feature>
<reference evidence="2 3" key="1">
    <citation type="journal article" date="2024" name="Commun. Biol.">
        <title>Comparative genomic analysis of thermophilic fungi reveals convergent evolutionary adaptations and gene losses.</title>
        <authorList>
            <person name="Steindorff A.S."/>
            <person name="Aguilar-Pontes M.V."/>
            <person name="Robinson A.J."/>
            <person name="Andreopoulos B."/>
            <person name="LaButti K."/>
            <person name="Kuo A."/>
            <person name="Mondo S."/>
            <person name="Riley R."/>
            <person name="Otillar R."/>
            <person name="Haridas S."/>
            <person name="Lipzen A."/>
            <person name="Grimwood J."/>
            <person name="Schmutz J."/>
            <person name="Clum A."/>
            <person name="Reid I.D."/>
            <person name="Moisan M.C."/>
            <person name="Butler G."/>
            <person name="Nguyen T.T.M."/>
            <person name="Dewar K."/>
            <person name="Conant G."/>
            <person name="Drula E."/>
            <person name="Henrissat B."/>
            <person name="Hansel C."/>
            <person name="Singer S."/>
            <person name="Hutchinson M.I."/>
            <person name="de Vries R.P."/>
            <person name="Natvig D.O."/>
            <person name="Powell A.J."/>
            <person name="Tsang A."/>
            <person name="Grigoriev I.V."/>
        </authorList>
    </citation>
    <scope>NUCLEOTIDE SEQUENCE [LARGE SCALE GENOMIC DNA]</scope>
    <source>
        <strain evidence="2 3">ATCC 22073</strain>
    </source>
</reference>
<evidence type="ECO:0000313" key="3">
    <source>
        <dbReference type="Proteomes" id="UP001600064"/>
    </source>
</evidence>
<feature type="region of interest" description="Disordered" evidence="1">
    <location>
        <begin position="751"/>
        <end position="770"/>
    </location>
</feature>
<feature type="compositionally biased region" description="Basic residues" evidence="1">
    <location>
        <begin position="1115"/>
        <end position="1126"/>
    </location>
</feature>
<dbReference type="RefSeq" id="XP_070868321.1">
    <property type="nucleotide sequence ID" value="XM_071007978.1"/>
</dbReference>
<name>A0ABR4DJ73_9PEZI</name>
<feature type="region of interest" description="Disordered" evidence="1">
    <location>
        <begin position="984"/>
        <end position="1184"/>
    </location>
</feature>
<feature type="region of interest" description="Disordered" evidence="1">
    <location>
        <begin position="321"/>
        <end position="426"/>
    </location>
</feature>
<feature type="compositionally biased region" description="Basic and acidic residues" evidence="1">
    <location>
        <begin position="84"/>
        <end position="96"/>
    </location>
</feature>
<feature type="compositionally biased region" description="Gly residues" evidence="1">
    <location>
        <begin position="708"/>
        <end position="718"/>
    </location>
</feature>
<keyword evidence="3" id="KW-1185">Reference proteome</keyword>
<feature type="region of interest" description="Disordered" evidence="1">
    <location>
        <begin position="643"/>
        <end position="744"/>
    </location>
</feature>
<evidence type="ECO:0000313" key="2">
    <source>
        <dbReference type="EMBL" id="KAL2269597.1"/>
    </source>
</evidence>
<evidence type="ECO:0000256" key="1">
    <source>
        <dbReference type="SAM" id="MobiDB-lite"/>
    </source>
</evidence>
<feature type="region of interest" description="Disordered" evidence="1">
    <location>
        <begin position="64"/>
        <end position="100"/>
    </location>
</feature>
<proteinExistence type="predicted"/>
<dbReference type="Proteomes" id="UP001600064">
    <property type="component" value="Unassembled WGS sequence"/>
</dbReference>
<feature type="compositionally biased region" description="Polar residues" evidence="1">
    <location>
        <begin position="260"/>
        <end position="269"/>
    </location>
</feature>
<feature type="region of interest" description="Disordered" evidence="1">
    <location>
        <begin position="216"/>
        <end position="302"/>
    </location>
</feature>
<feature type="compositionally biased region" description="Polar residues" evidence="1">
    <location>
        <begin position="499"/>
        <end position="518"/>
    </location>
</feature>
<sequence>MLHRRSTKSKLSLARRKSTSTSSTADRHHQASIVVLEHLDPALARRDAHIAAWEAYARAQSRARADAAGTFPPMSSSPPSVGRRQAEGERGERTDLNNKTLRRSQSVRFVGPCSGSEGIVSPPAPLLSKAPEGYIDARVAGVGCFPPEDDVASAPSSYRRRPRHLRRSRSWLGDIRGRGRLLATGSLKALDEHVESSTSLSRRIWRSDLTSAAASFELDETEEGAEQEERVRSAEGTTRLRRTKPTDFLSHGRRNRHGQGLSSYPSDAENTIVALPDLPEDGADPRDHRQRRHSTARARRKASLSWFGSWNPSQHTLLHHRKSEAAASLSTSSRDGSVDEDAPEDAGDGPSATPLPDEKEEQQHPAAAAAAALRLRARKASRSFRTKLRSLFGSSSHSQGRSEEDDGEKGPELPLQHIPSRRSHHRESTLIFPLSLCSSPARTAQLVRSPTPSGMARSREASVKVHHHQQQPPPSHARRQQLQVLGGEQTSKPADLAPSTGNTQGRDNTTQDAAQRNPSSSTASGGGDSNDSSSLTSWVHSGPSTLTSIEQRQWREWETKQQALREQLEERLRGIKGKDGKGQASSAPALPACPMVSSDRIYSALVKRMREKDGRALPSCLAAGQGEQQKQPAEENVAPVTASKNLSGCLPGSNHGDKTPDTIRRVVVPRPSEDGGEARKSECSSQASFSSSEQTRTMTTPTRTSRRSGGGGSGGSGGSMSRTACGSLPAQHQDQAATSNLGSRQVRHAGALGTWKPSSSSVSVATDVSGQTRWREGADDDAHHHHTDAGGSLGSDHLFRTESPYRRALERSMMEEEQKVWARRASEGSWGSGDGGAGVDGGGPDPHVGLASAERRTGTGSGDGQLGYSESVCSSDSGGDVGPLRCTWAKDKRASYVGHDGTLSNAYGERGGALRETSTASSTGWKMWLSAHASKREIQQTMSLPEHPDPDGGFAGRYHGLTVDSLNRRLRGCLSARGHVREAAQIGHDDDDDDDDDDHYDYGGNHSEDDGSNYDDDITSNADHAEQNVGGHPDDVFGPASHRRRVSQQHAPSFSAAATASMIEHQQHPTGPLKPVEPNLPSPHGVTKHPPGRDSTVAVAAPRKVSAQVKENRRPSTRHPPGHALRHPLPAPTQAKSPFRPEPLRPEPLRIMRRQRPFRDGEAWKGQGLQGPPPSPSAASVLSSPGLTEAVRRQFGGGGGMSSLSEVVTRAGAGGVKASPGGEEGSSGVYAFV</sequence>
<feature type="compositionally biased region" description="Low complexity" evidence="1">
    <location>
        <begin position="519"/>
        <end position="537"/>
    </location>
</feature>
<feature type="compositionally biased region" description="Basic residues" evidence="1">
    <location>
        <begin position="288"/>
        <end position="302"/>
    </location>
</feature>
<accession>A0ABR4DJ73</accession>
<feature type="compositionally biased region" description="Low complexity" evidence="1">
    <location>
        <begin position="683"/>
        <end position="703"/>
    </location>
</feature>
<feature type="region of interest" description="Disordered" evidence="1">
    <location>
        <begin position="1"/>
        <end position="31"/>
    </location>
</feature>
<dbReference type="GeneID" id="98122622"/>
<feature type="region of interest" description="Disordered" evidence="1">
    <location>
        <begin position="445"/>
        <end position="546"/>
    </location>
</feature>
<feature type="compositionally biased region" description="Gly residues" evidence="1">
    <location>
        <begin position="830"/>
        <end position="844"/>
    </location>
</feature>
<feature type="compositionally biased region" description="Acidic residues" evidence="1">
    <location>
        <begin position="989"/>
        <end position="999"/>
    </location>
</feature>
<comment type="caution">
    <text evidence="2">The sequence shown here is derived from an EMBL/GenBank/DDBJ whole genome shotgun (WGS) entry which is preliminary data.</text>
</comment>
<feature type="compositionally biased region" description="Polar residues" evidence="1">
    <location>
        <begin position="480"/>
        <end position="492"/>
    </location>
</feature>
<protein>
    <submittedName>
        <fullName evidence="2">Uncharacterized protein</fullName>
    </submittedName>
</protein>
<feature type="compositionally biased region" description="Basic residues" evidence="1">
    <location>
        <begin position="1"/>
        <end position="18"/>
    </location>
</feature>
<gene>
    <name evidence="2" type="ORF">VTJ83DRAFT_1781</name>
</gene>
<organism evidence="2 3">
    <name type="scientific">Remersonia thermophila</name>
    <dbReference type="NCBI Taxonomy" id="72144"/>
    <lineage>
        <taxon>Eukaryota</taxon>
        <taxon>Fungi</taxon>
        <taxon>Dikarya</taxon>
        <taxon>Ascomycota</taxon>
        <taxon>Pezizomycotina</taxon>
        <taxon>Sordariomycetes</taxon>
        <taxon>Sordariomycetidae</taxon>
        <taxon>Sordariales</taxon>
        <taxon>Sordariales incertae sedis</taxon>
        <taxon>Remersonia</taxon>
    </lineage>
</organism>
<feature type="region of interest" description="Disordered" evidence="1">
    <location>
        <begin position="775"/>
        <end position="799"/>
    </location>
</feature>
<dbReference type="EMBL" id="JAZGUE010000002">
    <property type="protein sequence ID" value="KAL2269597.1"/>
    <property type="molecule type" value="Genomic_DNA"/>
</dbReference>
<feature type="compositionally biased region" description="Acidic residues" evidence="1">
    <location>
        <begin position="217"/>
        <end position="226"/>
    </location>
</feature>
<feature type="compositionally biased region" description="Polar residues" evidence="1">
    <location>
        <begin position="1048"/>
        <end position="1058"/>
    </location>
</feature>
<feature type="region of interest" description="Disordered" evidence="1">
    <location>
        <begin position="1213"/>
        <end position="1233"/>
    </location>
</feature>
<feature type="compositionally biased region" description="Acidic residues" evidence="1">
    <location>
        <begin position="338"/>
        <end position="347"/>
    </location>
</feature>
<feature type="compositionally biased region" description="Basic and acidic residues" evidence="1">
    <location>
        <begin position="655"/>
        <end position="664"/>
    </location>
</feature>
<feature type="compositionally biased region" description="Polar residues" evidence="1">
    <location>
        <begin position="730"/>
        <end position="743"/>
    </location>
</feature>
<feature type="compositionally biased region" description="Basic and acidic residues" evidence="1">
    <location>
        <begin position="671"/>
        <end position="682"/>
    </location>
</feature>